<dbReference type="PANTHER" id="PTHR38599:SF1">
    <property type="entry name" value="CUPIN DOMAIN PROTEIN (AFU_ORTHOLOGUE AFUA_3G13620)"/>
    <property type="match status" value="1"/>
</dbReference>
<dbReference type="PANTHER" id="PTHR38599">
    <property type="entry name" value="CUPIN DOMAIN PROTEIN (AFU_ORTHOLOGUE AFUA_3G13620)"/>
    <property type="match status" value="1"/>
</dbReference>
<dbReference type="CDD" id="cd02234">
    <property type="entry name" value="cupin_BLR7677-like"/>
    <property type="match status" value="1"/>
</dbReference>
<accession>A0A0J6VW12</accession>
<dbReference type="Pfam" id="PF07883">
    <property type="entry name" value="Cupin_2"/>
    <property type="match status" value="1"/>
</dbReference>
<dbReference type="STRING" id="37916.MCHLDSM_03509"/>
<dbReference type="SUPFAM" id="SSF51182">
    <property type="entry name" value="RmlC-like cupins"/>
    <property type="match status" value="1"/>
</dbReference>
<name>A0A0J6VW12_9MYCO</name>
<evidence type="ECO:0000256" key="1">
    <source>
        <dbReference type="SAM" id="MobiDB-lite"/>
    </source>
</evidence>
<dbReference type="InterPro" id="IPR013096">
    <property type="entry name" value="Cupin_2"/>
</dbReference>
<dbReference type="EMBL" id="JYNL01000030">
    <property type="protein sequence ID" value="KMO75290.1"/>
    <property type="molecule type" value="Genomic_DNA"/>
</dbReference>
<dbReference type="Proteomes" id="UP000036513">
    <property type="component" value="Unassembled WGS sequence"/>
</dbReference>
<comment type="caution">
    <text evidence="3">The sequence shown here is derived from an EMBL/GenBank/DDBJ whole genome shotgun (WGS) entry which is preliminary data.</text>
</comment>
<feature type="region of interest" description="Disordered" evidence="1">
    <location>
        <begin position="106"/>
        <end position="129"/>
    </location>
</feature>
<gene>
    <name evidence="3" type="ORF">MCHLDSM_03509</name>
</gene>
<dbReference type="SMR" id="A0A0J6VW12"/>
<evidence type="ECO:0000313" key="4">
    <source>
        <dbReference type="Proteomes" id="UP000036513"/>
    </source>
</evidence>
<protein>
    <submittedName>
        <fullName evidence="3">Cupin domain protein</fullName>
    </submittedName>
</protein>
<dbReference type="InterPro" id="IPR014710">
    <property type="entry name" value="RmlC-like_jellyroll"/>
</dbReference>
<evidence type="ECO:0000259" key="2">
    <source>
        <dbReference type="Pfam" id="PF07883"/>
    </source>
</evidence>
<evidence type="ECO:0000313" key="3">
    <source>
        <dbReference type="EMBL" id="KMO75290.1"/>
    </source>
</evidence>
<reference evidence="3 4" key="1">
    <citation type="journal article" date="2015" name="Genome Biol. Evol.">
        <title>Characterization of Three Mycobacterium spp. with Potential Use in Bioremediation by Genome Sequencing and Comparative Genomics.</title>
        <authorList>
            <person name="Das S."/>
            <person name="Pettersson B.M."/>
            <person name="Behra P.R."/>
            <person name="Ramesh M."/>
            <person name="Dasgupta S."/>
            <person name="Bhattacharya A."/>
            <person name="Kirsebom L.A."/>
        </authorList>
    </citation>
    <scope>NUCLEOTIDE SEQUENCE [LARGE SCALE GENOMIC DNA]</scope>
    <source>
        <strain evidence="3 4">DSM 43826</strain>
    </source>
</reference>
<keyword evidence="4" id="KW-1185">Reference proteome</keyword>
<feature type="domain" description="Cupin type-2" evidence="2">
    <location>
        <begin position="65"/>
        <end position="137"/>
    </location>
</feature>
<dbReference type="PATRIC" id="fig|37916.4.peg.3443"/>
<proteinExistence type="predicted"/>
<dbReference type="Gene3D" id="2.60.120.10">
    <property type="entry name" value="Jelly Rolls"/>
    <property type="match status" value="1"/>
</dbReference>
<dbReference type="InterPro" id="IPR011051">
    <property type="entry name" value="RmlC_Cupin_sf"/>
</dbReference>
<dbReference type="PROSITE" id="PS51257">
    <property type="entry name" value="PROKAR_LIPOPROTEIN"/>
    <property type="match status" value="1"/>
</dbReference>
<dbReference type="AlphaFoldDB" id="A0A0J6VW12"/>
<organism evidence="3 4">
    <name type="scientific">Mycolicibacterium chlorophenolicum</name>
    <dbReference type="NCBI Taxonomy" id="37916"/>
    <lineage>
        <taxon>Bacteria</taxon>
        <taxon>Bacillati</taxon>
        <taxon>Actinomycetota</taxon>
        <taxon>Actinomycetes</taxon>
        <taxon>Mycobacteriales</taxon>
        <taxon>Mycobacteriaceae</taxon>
        <taxon>Mycolicibacterium</taxon>
    </lineage>
</organism>
<sequence length="152" mass="15904" precursor="true">MGPAMTRTRLTTGFVTALTATLIVGCGTAESTPTDAARAPRSESLTPLFSEALPNVPGKTFTSAIVTFPPGARAVPHRHGDAFVYAYVLSGDVRSQLEGAAAQVYHQGQSWSEPPGAHHETTENTSGTDEAKLLVVFVATTGSPLKVEDPQP</sequence>